<accession>A0A974BJH2</accession>
<keyword evidence="1" id="KW-1133">Transmembrane helix</keyword>
<keyword evidence="1" id="KW-0812">Transmembrane</keyword>
<protein>
    <submittedName>
        <fullName evidence="2">Uncharacterized protein</fullName>
    </submittedName>
</protein>
<comment type="caution">
    <text evidence="2">The sequence shown here is derived from an EMBL/GenBank/DDBJ whole genome shotgun (WGS) entry which is preliminary data.</text>
</comment>
<feature type="transmembrane region" description="Helical" evidence="1">
    <location>
        <begin position="25"/>
        <end position="45"/>
    </location>
</feature>
<dbReference type="AlphaFoldDB" id="A0A974BJH2"/>
<dbReference type="RefSeq" id="WP_179237482.1">
    <property type="nucleotide sequence ID" value="NZ_JACBNQ010000004.1"/>
</dbReference>
<evidence type="ECO:0000313" key="2">
    <source>
        <dbReference type="EMBL" id="NYB73790.1"/>
    </source>
</evidence>
<name>A0A974BJH2_SEDHY</name>
<gene>
    <name evidence="2" type="ORF">HZF24_06500</name>
</gene>
<dbReference type="EMBL" id="JACBNQ010000004">
    <property type="protein sequence ID" value="NYB73790.1"/>
    <property type="molecule type" value="Genomic_DNA"/>
</dbReference>
<evidence type="ECO:0000313" key="3">
    <source>
        <dbReference type="Proteomes" id="UP000611629"/>
    </source>
</evidence>
<keyword evidence="3" id="KW-1185">Reference proteome</keyword>
<sequence length="52" mass="5945">MIQFKSNGATPPIDMVANPSIEKGFTIWVIVVFLVFLDFAVNYFINILKLRI</sequence>
<dbReference type="Proteomes" id="UP000611629">
    <property type="component" value="Unassembled WGS sequence"/>
</dbReference>
<evidence type="ECO:0000256" key="1">
    <source>
        <dbReference type="SAM" id="Phobius"/>
    </source>
</evidence>
<reference evidence="2" key="1">
    <citation type="submission" date="2020-07" db="EMBL/GenBank/DDBJ databases">
        <title>Genomic analysis of a strain of Sedimentibacter Hydroxybenzoicus DSM7310.</title>
        <authorList>
            <person name="Ma S."/>
        </authorList>
    </citation>
    <scope>NUCLEOTIDE SEQUENCE</scope>
    <source>
        <strain evidence="2">DSM 7310</strain>
    </source>
</reference>
<keyword evidence="1" id="KW-0472">Membrane</keyword>
<proteinExistence type="predicted"/>
<organism evidence="2 3">
    <name type="scientific">Sedimentibacter hydroxybenzoicus DSM 7310</name>
    <dbReference type="NCBI Taxonomy" id="1123245"/>
    <lineage>
        <taxon>Bacteria</taxon>
        <taxon>Bacillati</taxon>
        <taxon>Bacillota</taxon>
        <taxon>Tissierellia</taxon>
        <taxon>Sedimentibacter</taxon>
    </lineage>
</organism>